<proteinExistence type="predicted"/>
<dbReference type="PANTHER" id="PTHR30619">
    <property type="entry name" value="DNA INTERNALIZATION/COMPETENCE PROTEIN COMEC/REC2"/>
    <property type="match status" value="1"/>
</dbReference>
<reference evidence="1" key="1">
    <citation type="journal article" date="2014" name="Int. J. Syst. Evol. Microbiol.">
        <title>Complete genome sequence of Corynebacterium casei LMG S-19264T (=DSM 44701T), isolated from a smear-ripened cheese.</title>
        <authorList>
            <consortium name="US DOE Joint Genome Institute (JGI-PGF)"/>
            <person name="Walter F."/>
            <person name="Albersmeier A."/>
            <person name="Kalinowski J."/>
            <person name="Ruckert C."/>
        </authorList>
    </citation>
    <scope>NUCLEOTIDE SEQUENCE</scope>
    <source>
        <strain evidence="1">CGMCC 1.15448</strain>
    </source>
</reference>
<dbReference type="InterPro" id="IPR036866">
    <property type="entry name" value="RibonucZ/Hydroxyglut_hydro"/>
</dbReference>
<dbReference type="Gene3D" id="3.60.15.10">
    <property type="entry name" value="Ribonuclease Z/Hydroxyacylglutathione hydrolase-like"/>
    <property type="match status" value="1"/>
</dbReference>
<reference evidence="1" key="2">
    <citation type="submission" date="2020-09" db="EMBL/GenBank/DDBJ databases">
        <authorList>
            <person name="Sun Q."/>
            <person name="Zhou Y."/>
        </authorList>
    </citation>
    <scope>NUCLEOTIDE SEQUENCE</scope>
    <source>
        <strain evidence="1">CGMCC 1.15448</strain>
    </source>
</reference>
<accession>A0A8J2UIP2</accession>
<dbReference type="AlphaFoldDB" id="A0A8J2UIP2"/>
<evidence type="ECO:0000313" key="2">
    <source>
        <dbReference type="Proteomes" id="UP000607559"/>
    </source>
</evidence>
<protein>
    <recommendedName>
        <fullName evidence="3">MBL fold metallo-hydrolase</fullName>
    </recommendedName>
</protein>
<dbReference type="SUPFAM" id="SSF56281">
    <property type="entry name" value="Metallo-hydrolase/oxidoreductase"/>
    <property type="match status" value="1"/>
</dbReference>
<sequence>MNECFEAYVFNVGHGDNILIRFSTGTWGLIDFHYTDDQNEPPSITYLRGVKGPIVIEFVHITHYHKDHTKGLDQFFDWLNDPRTNATLNQIWLPGTSPPDKLPRLINTLIGEQKIIQAAIKNKVVDEVQDFQYHFTFFDEKIVEYRKKGNLTPLIGGVPFLVTDNYWSFCMSPSTKVVNEMRDNQIEFFRQTIQRTAEKAPYFDGNTLSTILLFYRRAEEYKGIRFAFGGDATQKDWHSALTDYEKEKDGLASDLQEIYSAFIKASHHGSKHSSSEYIWTSLIDAGNPKCVHAFFSSGDLSYPNKETLEHIQCVVRNGAFVQTHATNKDLTDYNYYKQDYPATSDQRSLDAQERAAQYGRHRKKLPMSGLVAYKYNYDFSTLTATVTRLIRP</sequence>
<organism evidence="1 2">
    <name type="scientific">Puia dinghuensis</name>
    <dbReference type="NCBI Taxonomy" id="1792502"/>
    <lineage>
        <taxon>Bacteria</taxon>
        <taxon>Pseudomonadati</taxon>
        <taxon>Bacteroidota</taxon>
        <taxon>Chitinophagia</taxon>
        <taxon>Chitinophagales</taxon>
        <taxon>Chitinophagaceae</taxon>
        <taxon>Puia</taxon>
    </lineage>
</organism>
<evidence type="ECO:0000313" key="1">
    <source>
        <dbReference type="EMBL" id="GGB23569.1"/>
    </source>
</evidence>
<dbReference type="EMBL" id="BMJC01000007">
    <property type="protein sequence ID" value="GGB23569.1"/>
    <property type="molecule type" value="Genomic_DNA"/>
</dbReference>
<dbReference type="PANTHER" id="PTHR30619:SF1">
    <property type="entry name" value="RECOMBINATION PROTEIN 2"/>
    <property type="match status" value="1"/>
</dbReference>
<keyword evidence="2" id="KW-1185">Reference proteome</keyword>
<dbReference type="Proteomes" id="UP000607559">
    <property type="component" value="Unassembled WGS sequence"/>
</dbReference>
<gene>
    <name evidence="1" type="ORF">GCM10011511_54290</name>
</gene>
<name>A0A8J2UIP2_9BACT</name>
<comment type="caution">
    <text evidence="1">The sequence shown here is derived from an EMBL/GenBank/DDBJ whole genome shotgun (WGS) entry which is preliminary data.</text>
</comment>
<dbReference type="InterPro" id="IPR052159">
    <property type="entry name" value="Competence_DNA_uptake"/>
</dbReference>
<evidence type="ECO:0008006" key="3">
    <source>
        <dbReference type="Google" id="ProtNLM"/>
    </source>
</evidence>
<dbReference type="RefSeq" id="WP_188937733.1">
    <property type="nucleotide sequence ID" value="NZ_BMJC01000007.1"/>
</dbReference>